<feature type="coiled-coil region" evidence="1">
    <location>
        <begin position="78"/>
        <end position="105"/>
    </location>
</feature>
<dbReference type="EMBL" id="DVFT01000136">
    <property type="protein sequence ID" value="HIQ96667.1"/>
    <property type="molecule type" value="Genomic_DNA"/>
</dbReference>
<sequence>MFRGNGEEDASNYRQTWKDQLRHVQRAMAGGVNQIVFHGYAYSGQYEGEGNENGYVAGTFWAGLEFNAMSEKMRGLLDDITREKLKNKNAEIKALQSEYDSLQAKINPHFLYNTLESINSMAKISGEQEIARAIQLLGNYLQDTVSRENRFVTLGEELQNALDYIQIQQIVHGGRLDYETDVDEMLLEAVVPKLILQPLIENAVVHGLEPKQGWGKIRIRIFCQGQDLLIQIADDGVGITSSKLKDGMIVASGKSTHHSHVGIQTVHKRIQILYGKNYGITVESKEKEGTTICIALPIQFEGEEDVQDYFGG</sequence>
<dbReference type="InterPro" id="IPR036890">
    <property type="entry name" value="HATPase_C_sf"/>
</dbReference>
<dbReference type="PANTHER" id="PTHR34220:SF7">
    <property type="entry name" value="SENSOR HISTIDINE KINASE YPDA"/>
    <property type="match status" value="1"/>
</dbReference>
<comment type="caution">
    <text evidence="4">The sequence shown here is derived from an EMBL/GenBank/DDBJ whole genome shotgun (WGS) entry which is preliminary data.</text>
</comment>
<proteinExistence type="predicted"/>
<reference evidence="4" key="1">
    <citation type="submission" date="2020-10" db="EMBL/GenBank/DDBJ databases">
        <authorList>
            <person name="Gilroy R."/>
        </authorList>
    </citation>
    <scope>NUCLEOTIDE SEQUENCE</scope>
    <source>
        <strain evidence="4">ChiSjej3B21-11622</strain>
    </source>
</reference>
<dbReference type="GO" id="GO:0000155">
    <property type="term" value="F:phosphorelay sensor kinase activity"/>
    <property type="evidence" value="ECO:0007669"/>
    <property type="project" value="InterPro"/>
</dbReference>
<dbReference type="InterPro" id="IPR003594">
    <property type="entry name" value="HATPase_dom"/>
</dbReference>
<dbReference type="Pfam" id="PF06580">
    <property type="entry name" value="His_kinase"/>
    <property type="match status" value="1"/>
</dbReference>
<gene>
    <name evidence="4" type="ORF">IAB26_08905</name>
</gene>
<evidence type="ECO:0000313" key="4">
    <source>
        <dbReference type="EMBL" id="HIQ96667.1"/>
    </source>
</evidence>
<evidence type="ECO:0000259" key="3">
    <source>
        <dbReference type="Pfam" id="PF06580"/>
    </source>
</evidence>
<protein>
    <submittedName>
        <fullName evidence="4">Sensor histidine kinase</fullName>
    </submittedName>
</protein>
<dbReference type="InterPro" id="IPR010559">
    <property type="entry name" value="Sig_transdc_His_kin_internal"/>
</dbReference>
<name>A0A9D1D127_9FIRM</name>
<dbReference type="Gene3D" id="3.30.565.10">
    <property type="entry name" value="Histidine kinase-like ATPase, C-terminal domain"/>
    <property type="match status" value="1"/>
</dbReference>
<feature type="domain" description="Signal transduction histidine kinase internal region" evidence="3">
    <location>
        <begin position="98"/>
        <end position="175"/>
    </location>
</feature>
<keyword evidence="4" id="KW-0808">Transferase</keyword>
<dbReference type="SUPFAM" id="SSF55874">
    <property type="entry name" value="ATPase domain of HSP90 chaperone/DNA topoisomerase II/histidine kinase"/>
    <property type="match status" value="1"/>
</dbReference>
<feature type="domain" description="Histidine kinase/HSP90-like ATPase" evidence="2">
    <location>
        <begin position="194"/>
        <end position="298"/>
    </location>
</feature>
<evidence type="ECO:0000256" key="1">
    <source>
        <dbReference type="SAM" id="Coils"/>
    </source>
</evidence>
<keyword evidence="4" id="KW-0418">Kinase</keyword>
<accession>A0A9D1D127</accession>
<reference evidence="4" key="2">
    <citation type="journal article" date="2021" name="PeerJ">
        <title>Extensive microbial diversity within the chicken gut microbiome revealed by metagenomics and culture.</title>
        <authorList>
            <person name="Gilroy R."/>
            <person name="Ravi A."/>
            <person name="Getino M."/>
            <person name="Pursley I."/>
            <person name="Horton D.L."/>
            <person name="Alikhan N.F."/>
            <person name="Baker D."/>
            <person name="Gharbi K."/>
            <person name="Hall N."/>
            <person name="Watson M."/>
            <person name="Adriaenssens E.M."/>
            <person name="Foster-Nyarko E."/>
            <person name="Jarju S."/>
            <person name="Secka A."/>
            <person name="Antonio M."/>
            <person name="Oren A."/>
            <person name="Chaudhuri R.R."/>
            <person name="La Ragione R."/>
            <person name="Hildebrand F."/>
            <person name="Pallen M.J."/>
        </authorList>
    </citation>
    <scope>NUCLEOTIDE SEQUENCE</scope>
    <source>
        <strain evidence="4">ChiSjej3B21-11622</strain>
    </source>
</reference>
<dbReference type="GO" id="GO:0016020">
    <property type="term" value="C:membrane"/>
    <property type="evidence" value="ECO:0007669"/>
    <property type="project" value="InterPro"/>
</dbReference>
<organism evidence="4 5">
    <name type="scientific">Candidatus Limivivens merdigallinarum</name>
    <dbReference type="NCBI Taxonomy" id="2840859"/>
    <lineage>
        <taxon>Bacteria</taxon>
        <taxon>Bacillati</taxon>
        <taxon>Bacillota</taxon>
        <taxon>Clostridia</taxon>
        <taxon>Lachnospirales</taxon>
        <taxon>Lachnospiraceae</taxon>
        <taxon>Lachnospiraceae incertae sedis</taxon>
        <taxon>Candidatus Limivivens</taxon>
    </lineage>
</organism>
<keyword evidence="1" id="KW-0175">Coiled coil</keyword>
<dbReference type="Pfam" id="PF02518">
    <property type="entry name" value="HATPase_c"/>
    <property type="match status" value="1"/>
</dbReference>
<evidence type="ECO:0000259" key="2">
    <source>
        <dbReference type="Pfam" id="PF02518"/>
    </source>
</evidence>
<evidence type="ECO:0000313" key="5">
    <source>
        <dbReference type="Proteomes" id="UP000886886"/>
    </source>
</evidence>
<dbReference type="PANTHER" id="PTHR34220">
    <property type="entry name" value="SENSOR HISTIDINE KINASE YPDA"/>
    <property type="match status" value="1"/>
</dbReference>
<dbReference type="InterPro" id="IPR050640">
    <property type="entry name" value="Bact_2-comp_sensor_kinase"/>
</dbReference>
<dbReference type="AlphaFoldDB" id="A0A9D1D127"/>
<dbReference type="Proteomes" id="UP000886886">
    <property type="component" value="Unassembled WGS sequence"/>
</dbReference>